<keyword evidence="4" id="KW-0813">Transport</keyword>
<keyword evidence="9" id="KW-1015">Disulfide bond</keyword>
<evidence type="ECO:0000259" key="14">
    <source>
        <dbReference type="SMART" id="SM00499"/>
    </source>
</evidence>
<dbReference type="EMBL" id="RDQH01000339">
    <property type="protein sequence ID" value="RXH80438.1"/>
    <property type="molecule type" value="Genomic_DNA"/>
</dbReference>
<evidence type="ECO:0000256" key="6">
    <source>
        <dbReference type="ARBA" id="ARBA00022622"/>
    </source>
</evidence>
<evidence type="ECO:0000256" key="11">
    <source>
        <dbReference type="ARBA" id="ARBA00023288"/>
    </source>
</evidence>
<feature type="compositionally biased region" description="Polar residues" evidence="12">
    <location>
        <begin position="174"/>
        <end position="185"/>
    </location>
</feature>
<dbReference type="Gene3D" id="1.10.110.10">
    <property type="entry name" value="Plant lipid-transfer and hydrophobic proteins"/>
    <property type="match status" value="1"/>
</dbReference>
<feature type="signal peptide" evidence="13">
    <location>
        <begin position="1"/>
        <end position="43"/>
    </location>
</feature>
<evidence type="ECO:0000256" key="12">
    <source>
        <dbReference type="SAM" id="MobiDB-lite"/>
    </source>
</evidence>
<keyword evidence="8" id="KW-0446">Lipid-binding</keyword>
<feature type="region of interest" description="Disordered" evidence="12">
    <location>
        <begin position="137"/>
        <end position="209"/>
    </location>
</feature>
<keyword evidence="6" id="KW-0472">Membrane</keyword>
<gene>
    <name evidence="15" type="ORF">DVH24_041585</name>
</gene>
<keyword evidence="7 13" id="KW-0732">Signal</keyword>
<dbReference type="PANTHER" id="PTHR33044">
    <property type="entry name" value="BIFUNCTIONAL INHIBITOR/LIPID-TRANSFER PROTEIN/SEED STORAGE 2S ALBUMIN SUPERFAMILY PROTEIN-RELATED"/>
    <property type="match status" value="1"/>
</dbReference>
<dbReference type="SMART" id="SM00499">
    <property type="entry name" value="AAI"/>
    <property type="match status" value="1"/>
</dbReference>
<dbReference type="GO" id="GO:0008289">
    <property type="term" value="F:lipid binding"/>
    <property type="evidence" value="ECO:0007669"/>
    <property type="project" value="UniProtKB-KW"/>
</dbReference>
<dbReference type="SUPFAM" id="SSF47699">
    <property type="entry name" value="Bifunctional inhibitor/lipid-transfer protein/seed storage 2S albumin"/>
    <property type="match status" value="1"/>
</dbReference>
<dbReference type="CDD" id="cd00010">
    <property type="entry name" value="AAI_LTSS"/>
    <property type="match status" value="1"/>
</dbReference>
<dbReference type="Pfam" id="PF14368">
    <property type="entry name" value="LTP_2"/>
    <property type="match status" value="1"/>
</dbReference>
<evidence type="ECO:0000256" key="7">
    <source>
        <dbReference type="ARBA" id="ARBA00022729"/>
    </source>
</evidence>
<evidence type="ECO:0000256" key="13">
    <source>
        <dbReference type="SAM" id="SignalP"/>
    </source>
</evidence>
<keyword evidence="16" id="KW-1185">Reference proteome</keyword>
<dbReference type="Proteomes" id="UP000290289">
    <property type="component" value="Chromosome 13"/>
</dbReference>
<evidence type="ECO:0000256" key="9">
    <source>
        <dbReference type="ARBA" id="ARBA00023157"/>
    </source>
</evidence>
<dbReference type="InterPro" id="IPR036312">
    <property type="entry name" value="Bifun_inhib/LTP/seed_sf"/>
</dbReference>
<sequence length="227" mass="22816">MLMITFVQLDCAAALAKNMIFVPFPRLVMAMAVALVLALPASAQVGSPCTANTIASFSSCMSFPTNSSANGTLPTAACCNSLKSITSTSRDCWCLLVNGSVPFQLPINRTLAISLPRACNLPGVPLQCPAAGAPIRAPGPRSLSPTLSPGASPSAPTASSVPAPTSSAESPESDNTPDLTPPSTTGGSGAPNATPGSRPVVTPSAATPSYSPSLLLLASGILAMKFF</sequence>
<keyword evidence="10" id="KW-0325">Glycoprotein</keyword>
<comment type="subcellular location">
    <subcellularLocation>
        <location evidence="2">Cell membrane</location>
        <topology evidence="2">Lipid-anchor</topology>
        <topology evidence="2">GPI-anchor</topology>
    </subcellularLocation>
</comment>
<dbReference type="AlphaFoldDB" id="A0A498I9K5"/>
<keyword evidence="6" id="KW-0336">GPI-anchor</keyword>
<evidence type="ECO:0000256" key="8">
    <source>
        <dbReference type="ARBA" id="ARBA00023121"/>
    </source>
</evidence>
<protein>
    <recommendedName>
        <fullName evidence="14">Bifunctional inhibitor/plant lipid transfer protein/seed storage helical domain-containing protein</fullName>
    </recommendedName>
</protein>
<dbReference type="InterPro" id="IPR043325">
    <property type="entry name" value="LTSS"/>
</dbReference>
<dbReference type="GO" id="GO:0005886">
    <property type="term" value="C:plasma membrane"/>
    <property type="evidence" value="ECO:0007669"/>
    <property type="project" value="UniProtKB-SubCell"/>
</dbReference>
<organism evidence="15 16">
    <name type="scientific">Malus domestica</name>
    <name type="common">Apple</name>
    <name type="synonym">Pyrus malus</name>
    <dbReference type="NCBI Taxonomy" id="3750"/>
    <lineage>
        <taxon>Eukaryota</taxon>
        <taxon>Viridiplantae</taxon>
        <taxon>Streptophyta</taxon>
        <taxon>Embryophyta</taxon>
        <taxon>Tracheophyta</taxon>
        <taxon>Spermatophyta</taxon>
        <taxon>Magnoliopsida</taxon>
        <taxon>eudicotyledons</taxon>
        <taxon>Gunneridae</taxon>
        <taxon>Pentapetalae</taxon>
        <taxon>rosids</taxon>
        <taxon>fabids</taxon>
        <taxon>Rosales</taxon>
        <taxon>Rosaceae</taxon>
        <taxon>Amygdaloideae</taxon>
        <taxon>Maleae</taxon>
        <taxon>Malus</taxon>
    </lineage>
</organism>
<proteinExistence type="inferred from homology"/>
<evidence type="ECO:0000313" key="16">
    <source>
        <dbReference type="Proteomes" id="UP000290289"/>
    </source>
</evidence>
<evidence type="ECO:0000256" key="1">
    <source>
        <dbReference type="ARBA" id="ARBA00003211"/>
    </source>
</evidence>
<evidence type="ECO:0000256" key="4">
    <source>
        <dbReference type="ARBA" id="ARBA00022448"/>
    </source>
</evidence>
<feature type="chain" id="PRO_5019850509" description="Bifunctional inhibitor/plant lipid transfer protein/seed storage helical domain-containing protein" evidence="13">
    <location>
        <begin position="44"/>
        <end position="227"/>
    </location>
</feature>
<evidence type="ECO:0000256" key="2">
    <source>
        <dbReference type="ARBA" id="ARBA00004609"/>
    </source>
</evidence>
<keyword evidence="5" id="KW-1003">Cell membrane</keyword>
<comment type="caution">
    <text evidence="15">The sequence shown here is derived from an EMBL/GenBank/DDBJ whole genome shotgun (WGS) entry which is preliminary data.</text>
</comment>
<feature type="compositionally biased region" description="Low complexity" evidence="12">
    <location>
        <begin position="137"/>
        <end position="170"/>
    </location>
</feature>
<accession>A0A498I9K5</accession>
<dbReference type="GO" id="GO:0098552">
    <property type="term" value="C:side of membrane"/>
    <property type="evidence" value="ECO:0007669"/>
    <property type="project" value="UniProtKB-KW"/>
</dbReference>
<dbReference type="InterPro" id="IPR016140">
    <property type="entry name" value="Bifunc_inhib/LTP/seed_store"/>
</dbReference>
<dbReference type="STRING" id="3750.A0A498I9K5"/>
<evidence type="ECO:0000256" key="10">
    <source>
        <dbReference type="ARBA" id="ARBA00023180"/>
    </source>
</evidence>
<name>A0A498I9K5_MALDO</name>
<comment type="similarity">
    <text evidence="3">Belongs to the plant LTP family.</text>
</comment>
<evidence type="ECO:0000313" key="15">
    <source>
        <dbReference type="EMBL" id="RXH80438.1"/>
    </source>
</evidence>
<feature type="domain" description="Bifunctional inhibitor/plant lipid transfer protein/seed storage helical" evidence="14">
    <location>
        <begin position="49"/>
        <end position="128"/>
    </location>
</feature>
<reference evidence="15 16" key="1">
    <citation type="submission" date="2018-10" db="EMBL/GenBank/DDBJ databases">
        <title>A high-quality apple genome assembly.</title>
        <authorList>
            <person name="Hu J."/>
        </authorList>
    </citation>
    <scope>NUCLEOTIDE SEQUENCE [LARGE SCALE GENOMIC DNA]</scope>
    <source>
        <strain evidence="16">cv. HFTH1</strain>
        <tissue evidence="15">Young leaf</tissue>
    </source>
</reference>
<evidence type="ECO:0000256" key="5">
    <source>
        <dbReference type="ARBA" id="ARBA00022475"/>
    </source>
</evidence>
<comment type="function">
    <text evidence="1">Plant non-specific lipid-transfer proteins transfer phospholipids as well as galactolipids across membranes. May play a role in wax or cutin deposition in the cell walls of expanding epidermal cells and certain secretory tissues.</text>
</comment>
<keyword evidence="11" id="KW-0449">Lipoprotein</keyword>
<evidence type="ECO:0000256" key="3">
    <source>
        <dbReference type="ARBA" id="ARBA00009748"/>
    </source>
</evidence>